<accession>A0AA36HNA9</accession>
<protein>
    <submittedName>
        <fullName evidence="1">Uncharacterized protein</fullName>
    </submittedName>
</protein>
<keyword evidence="2" id="KW-1185">Reference proteome</keyword>
<dbReference type="EMBL" id="CAUJNA010000126">
    <property type="protein sequence ID" value="CAJ1372311.1"/>
    <property type="molecule type" value="Genomic_DNA"/>
</dbReference>
<evidence type="ECO:0000313" key="1">
    <source>
        <dbReference type="EMBL" id="CAJ1372311.1"/>
    </source>
</evidence>
<feature type="non-terminal residue" evidence="1">
    <location>
        <position position="348"/>
    </location>
</feature>
<dbReference type="AlphaFoldDB" id="A0AA36HNA9"/>
<dbReference type="Proteomes" id="UP001178507">
    <property type="component" value="Unassembled WGS sequence"/>
</dbReference>
<reference evidence="1" key="1">
    <citation type="submission" date="2023-08" db="EMBL/GenBank/DDBJ databases">
        <authorList>
            <person name="Chen Y."/>
            <person name="Shah S."/>
            <person name="Dougan E. K."/>
            <person name="Thang M."/>
            <person name="Chan C."/>
        </authorList>
    </citation>
    <scope>NUCLEOTIDE SEQUENCE</scope>
</reference>
<comment type="caution">
    <text evidence="1">The sequence shown here is derived from an EMBL/GenBank/DDBJ whole genome shotgun (WGS) entry which is preliminary data.</text>
</comment>
<sequence>MSLSFSYGGAGSIPQDSPIKQEPWFQEEKKKLNNFWSLVTEHAAARCWSQSFFTMCQPNSVAACLHKDPETAKRALRMQKRIWEAVLAAEKAVDSKTTPGPIKTELEKRLVDISWHRLQISREICAMCEHTGWTVEAVREQALYLFGGPANTKYDLEDLFAHLQSVARATNLPTAMNKWTRYFYCTTLPSLAGLGWPQLAPTLDDHYQASRCEGSKKELAGLAGKAFKSTSFPLPAEIKSKLVRMRLETSKKAGTASNQRAAAATAWVLQNFTSGFKKADLAWTGLLGLFHWVFQNNVTKTVCLSLGFRTTAALGIRLKRIECGDMVYFILDTSDASKSPVWMFNDDL</sequence>
<proteinExistence type="predicted"/>
<evidence type="ECO:0000313" key="2">
    <source>
        <dbReference type="Proteomes" id="UP001178507"/>
    </source>
</evidence>
<name>A0AA36HNA9_9DINO</name>
<gene>
    <name evidence="1" type="ORF">EVOR1521_LOCUS2419</name>
</gene>
<organism evidence="1 2">
    <name type="scientific">Effrenium voratum</name>
    <dbReference type="NCBI Taxonomy" id="2562239"/>
    <lineage>
        <taxon>Eukaryota</taxon>
        <taxon>Sar</taxon>
        <taxon>Alveolata</taxon>
        <taxon>Dinophyceae</taxon>
        <taxon>Suessiales</taxon>
        <taxon>Symbiodiniaceae</taxon>
        <taxon>Effrenium</taxon>
    </lineage>
</organism>